<dbReference type="InterPro" id="IPR011009">
    <property type="entry name" value="Kinase-like_dom_sf"/>
</dbReference>
<dbReference type="EMBL" id="JAPNKE010000002">
    <property type="protein sequence ID" value="MCY1004326.1"/>
    <property type="molecule type" value="Genomic_DNA"/>
</dbReference>
<evidence type="ECO:0000256" key="2">
    <source>
        <dbReference type="ARBA" id="ARBA00022741"/>
    </source>
</evidence>
<protein>
    <submittedName>
        <fullName evidence="8">Tetratricopeptide repeat protein</fullName>
    </submittedName>
</protein>
<dbReference type="PROSITE" id="PS00108">
    <property type="entry name" value="PROTEIN_KINASE_ST"/>
    <property type="match status" value="1"/>
</dbReference>
<dbReference type="InterPro" id="IPR000719">
    <property type="entry name" value="Prot_kinase_dom"/>
</dbReference>
<dbReference type="PANTHER" id="PTHR43289">
    <property type="entry name" value="MITOGEN-ACTIVATED PROTEIN KINASE KINASE KINASE 20-RELATED"/>
    <property type="match status" value="1"/>
</dbReference>
<dbReference type="Gene3D" id="1.25.40.10">
    <property type="entry name" value="Tetratricopeptide repeat domain"/>
    <property type="match status" value="2"/>
</dbReference>
<dbReference type="SUPFAM" id="SSF56112">
    <property type="entry name" value="Protein kinase-like (PK-like)"/>
    <property type="match status" value="1"/>
</dbReference>
<evidence type="ECO:0000256" key="5">
    <source>
        <dbReference type="PROSITE-ProRule" id="PRU10141"/>
    </source>
</evidence>
<evidence type="ECO:0000259" key="7">
    <source>
        <dbReference type="PROSITE" id="PS50011"/>
    </source>
</evidence>
<keyword evidence="3" id="KW-0418">Kinase</keyword>
<feature type="region of interest" description="Disordered" evidence="6">
    <location>
        <begin position="805"/>
        <end position="995"/>
    </location>
</feature>
<organism evidence="8 9">
    <name type="scientific">Nannocystis pusilla</name>
    <dbReference type="NCBI Taxonomy" id="889268"/>
    <lineage>
        <taxon>Bacteria</taxon>
        <taxon>Pseudomonadati</taxon>
        <taxon>Myxococcota</taxon>
        <taxon>Polyangia</taxon>
        <taxon>Nannocystales</taxon>
        <taxon>Nannocystaceae</taxon>
        <taxon>Nannocystis</taxon>
    </lineage>
</organism>
<dbReference type="InterPro" id="IPR011990">
    <property type="entry name" value="TPR-like_helical_dom_sf"/>
</dbReference>
<dbReference type="SMART" id="SM00028">
    <property type="entry name" value="TPR"/>
    <property type="match status" value="4"/>
</dbReference>
<feature type="compositionally biased region" description="Low complexity" evidence="6">
    <location>
        <begin position="863"/>
        <end position="933"/>
    </location>
</feature>
<sequence length="995" mass="105380">MPSSPQSACLGTDTLLELVEGRAAAATRARVEAHASRCEACRQLLSELASDAAEAPTHDAGAPTRTPAADAADPSELDLPLQPGARLGRYVVMSQLGAGGMGVVYAAHDPELGRPVALKLLRPHPAGPRRELEDRLRREAQAMARLSHPNVAAIHDVGRIGERIFIAMELIRGQTLAAWLRAAPRARRDVLARFLLAGRGLAAAHAAGLVHRDFKPENVLVGDDGQVRVVDFGLARASGDEPLTITAQSGPGSERLADLTATGAVLGTPIYMAPEQHAGLPADARSDQFSFCVALYTALYGQRPFAGDTVESLALAVRDGRLSPAPRGARVPRRLRRALLRGLSVAPADRFPTMDALLAALAREPGRRLGAAALLVGAGALAAGLVYAATAEPARCRGAARHLEGVWDGERREQVTRALTSAGSPPAAVARLAGSLDDYAARWVAMRTEACAATWLHGEQTEALLGLRTSCLDARLRELQALGERLVHADRPTAEQAVRAAQRLSDLEACADVEALGAPVRPPADPQTRQQVEALRARLAEVKAAWDAGRYRDGLAHARALVPEARALGYRPLLAEALYLEGILADDLGRFDDAARSLEAAIWAAEASRHEVVLADALTDLMWIRAIEQADYDDLPALEARLTAALERLGRPPAREASFLSMRGRVALERGDLDAADADLQQALAIRERRFGPDDLRTLEVVFYLAGVALQRADGERALPLLERVLAGQRRVYGDDHPEVAFTVETLGAALYALHRYDEAEAAYERALATYQRALGPDHHRIATVLHNLGQVHAWQGREQDELDRMRQAASLSERELGPQHPHTGDVLAGLAGRCRGPAGTARPRRCTAGPSPRCAPASTPITTGSATPCSASASSRSSSAATRTPGARSPGAWRSPARPAATTTAAPTSCACSATSSTASAGPSARPSCSSRPSRRRTRPPIRASSPGPAASWRAPCTTPAATARAPARSSTRPGATSAPTRGWKKSARPSSSG</sequence>
<keyword evidence="2 5" id="KW-0547">Nucleotide-binding</keyword>
<reference evidence="8" key="1">
    <citation type="submission" date="2022-11" db="EMBL/GenBank/DDBJ databases">
        <title>Minimal conservation of predation-associated metabolite biosynthetic gene clusters underscores biosynthetic potential of Myxococcota including descriptions for ten novel species: Archangium lansinium sp. nov., Myxococcus landrumus sp. nov., Nannocystis bai.</title>
        <authorList>
            <person name="Ahearne A."/>
            <person name="Stevens C."/>
            <person name="Phillips K."/>
        </authorList>
    </citation>
    <scope>NUCLEOTIDE SEQUENCE</scope>
    <source>
        <strain evidence="8">Na p29</strain>
    </source>
</reference>
<evidence type="ECO:0000313" key="9">
    <source>
        <dbReference type="Proteomes" id="UP001150924"/>
    </source>
</evidence>
<accession>A0A9X3EPE0</accession>
<dbReference type="GO" id="GO:0004674">
    <property type="term" value="F:protein serine/threonine kinase activity"/>
    <property type="evidence" value="ECO:0007669"/>
    <property type="project" value="TreeGrafter"/>
</dbReference>
<feature type="domain" description="Protein kinase" evidence="7">
    <location>
        <begin position="90"/>
        <end position="362"/>
    </location>
</feature>
<feature type="binding site" evidence="5">
    <location>
        <position position="119"/>
    </location>
    <ligand>
        <name>ATP</name>
        <dbReference type="ChEBI" id="CHEBI:30616"/>
    </ligand>
</feature>
<dbReference type="Gene3D" id="3.30.200.20">
    <property type="entry name" value="Phosphorylase Kinase, domain 1"/>
    <property type="match status" value="1"/>
</dbReference>
<dbReference type="Pfam" id="PF13424">
    <property type="entry name" value="TPR_12"/>
    <property type="match status" value="2"/>
</dbReference>
<dbReference type="InterPro" id="IPR008271">
    <property type="entry name" value="Ser/Thr_kinase_AS"/>
</dbReference>
<evidence type="ECO:0000256" key="3">
    <source>
        <dbReference type="ARBA" id="ARBA00022777"/>
    </source>
</evidence>
<evidence type="ECO:0000256" key="1">
    <source>
        <dbReference type="ARBA" id="ARBA00022679"/>
    </source>
</evidence>
<dbReference type="SUPFAM" id="SSF48452">
    <property type="entry name" value="TPR-like"/>
    <property type="match status" value="2"/>
</dbReference>
<keyword evidence="9" id="KW-1185">Reference proteome</keyword>
<keyword evidence="4 5" id="KW-0067">ATP-binding</keyword>
<dbReference type="PROSITE" id="PS00107">
    <property type="entry name" value="PROTEIN_KINASE_ATP"/>
    <property type="match status" value="1"/>
</dbReference>
<evidence type="ECO:0000256" key="4">
    <source>
        <dbReference type="ARBA" id="ARBA00022840"/>
    </source>
</evidence>
<evidence type="ECO:0000313" key="8">
    <source>
        <dbReference type="EMBL" id="MCY1004326.1"/>
    </source>
</evidence>
<evidence type="ECO:0000256" key="6">
    <source>
        <dbReference type="SAM" id="MobiDB-lite"/>
    </source>
</evidence>
<feature type="region of interest" description="Disordered" evidence="6">
    <location>
        <begin position="52"/>
        <end position="78"/>
    </location>
</feature>
<feature type="compositionally biased region" description="Low complexity" evidence="6">
    <location>
        <begin position="52"/>
        <end position="74"/>
    </location>
</feature>
<keyword evidence="1" id="KW-0808">Transferase</keyword>
<dbReference type="Pfam" id="PF00069">
    <property type="entry name" value="Pkinase"/>
    <property type="match status" value="1"/>
</dbReference>
<comment type="caution">
    <text evidence="8">The sequence shown here is derived from an EMBL/GenBank/DDBJ whole genome shotgun (WGS) entry which is preliminary data.</text>
</comment>
<feature type="compositionally biased region" description="Basic and acidic residues" evidence="6">
    <location>
        <begin position="805"/>
        <end position="818"/>
    </location>
</feature>
<name>A0A9X3EPE0_9BACT</name>
<dbReference type="PANTHER" id="PTHR43289:SF6">
    <property type="entry name" value="SERINE_THREONINE-PROTEIN KINASE NEKL-3"/>
    <property type="match status" value="1"/>
</dbReference>
<dbReference type="CDD" id="cd14014">
    <property type="entry name" value="STKc_PknB_like"/>
    <property type="match status" value="1"/>
</dbReference>
<dbReference type="AlphaFoldDB" id="A0A9X3EPE0"/>
<dbReference type="PROSITE" id="PS50011">
    <property type="entry name" value="PROTEIN_KINASE_DOM"/>
    <property type="match status" value="1"/>
</dbReference>
<dbReference type="InterPro" id="IPR017441">
    <property type="entry name" value="Protein_kinase_ATP_BS"/>
</dbReference>
<gene>
    <name evidence="8" type="ORF">OV079_01840</name>
</gene>
<feature type="compositionally biased region" description="Low complexity" evidence="6">
    <location>
        <begin position="955"/>
        <end position="975"/>
    </location>
</feature>
<dbReference type="Gene3D" id="1.10.510.10">
    <property type="entry name" value="Transferase(Phosphotransferase) domain 1"/>
    <property type="match status" value="1"/>
</dbReference>
<dbReference type="InterPro" id="IPR019734">
    <property type="entry name" value="TPR_rpt"/>
</dbReference>
<proteinExistence type="predicted"/>
<dbReference type="Proteomes" id="UP001150924">
    <property type="component" value="Unassembled WGS sequence"/>
</dbReference>
<dbReference type="GO" id="GO:0005524">
    <property type="term" value="F:ATP binding"/>
    <property type="evidence" value="ECO:0007669"/>
    <property type="project" value="UniProtKB-UniRule"/>
</dbReference>